<feature type="transmembrane region" description="Helical" evidence="7">
    <location>
        <begin position="154"/>
        <end position="173"/>
    </location>
</feature>
<evidence type="ECO:0000256" key="5">
    <source>
        <dbReference type="ARBA" id="ARBA00022989"/>
    </source>
</evidence>
<feature type="transmembrane region" description="Helical" evidence="7">
    <location>
        <begin position="52"/>
        <end position="72"/>
    </location>
</feature>
<proteinExistence type="predicted"/>
<keyword evidence="6 7" id="KW-0472">Membrane</keyword>
<reference evidence="10 11" key="1">
    <citation type="submission" date="2023-07" db="EMBL/GenBank/DDBJ databases">
        <title>Genomic Encyclopedia of Type Strains, Phase IV (KMG-IV): sequencing the most valuable type-strain genomes for metagenomic binning, comparative biology and taxonomic classification.</title>
        <authorList>
            <person name="Goeker M."/>
        </authorList>
    </citation>
    <scope>NUCLEOTIDE SEQUENCE [LARGE SCALE GENOMIC DNA]</scope>
    <source>
        <strain evidence="10 11">DSM 105143</strain>
    </source>
</reference>
<feature type="domain" description="ABC transporter" evidence="8">
    <location>
        <begin position="323"/>
        <end position="532"/>
    </location>
</feature>
<evidence type="ECO:0000256" key="3">
    <source>
        <dbReference type="ARBA" id="ARBA00022741"/>
    </source>
</evidence>
<dbReference type="InterPro" id="IPR011527">
    <property type="entry name" value="ABC1_TM_dom"/>
</dbReference>
<feature type="transmembrane region" description="Helical" evidence="7">
    <location>
        <begin position="21"/>
        <end position="40"/>
    </location>
</feature>
<dbReference type="PANTHER" id="PTHR24221">
    <property type="entry name" value="ATP-BINDING CASSETTE SUB-FAMILY B"/>
    <property type="match status" value="1"/>
</dbReference>
<dbReference type="PROSITE" id="PS50893">
    <property type="entry name" value="ABC_TRANSPORTER_2"/>
    <property type="match status" value="1"/>
</dbReference>
<dbReference type="RefSeq" id="WP_307122606.1">
    <property type="nucleotide sequence ID" value="NZ_JAUSTM010000030.1"/>
</dbReference>
<dbReference type="InterPro" id="IPR036640">
    <property type="entry name" value="ABC1_TM_sf"/>
</dbReference>
<evidence type="ECO:0000256" key="7">
    <source>
        <dbReference type="SAM" id="Phobius"/>
    </source>
</evidence>
<dbReference type="SMART" id="SM00382">
    <property type="entry name" value="AAA"/>
    <property type="match status" value="1"/>
</dbReference>
<keyword evidence="3" id="KW-0547">Nucleotide-binding</keyword>
<dbReference type="InterPro" id="IPR017871">
    <property type="entry name" value="ABC_transporter-like_CS"/>
</dbReference>
<dbReference type="Pfam" id="PF00005">
    <property type="entry name" value="ABC_tran"/>
    <property type="match status" value="1"/>
</dbReference>
<keyword evidence="4" id="KW-0067">ATP-binding</keyword>
<dbReference type="Gene3D" id="1.20.1560.10">
    <property type="entry name" value="ABC transporter type 1, transmembrane domain"/>
    <property type="match status" value="1"/>
</dbReference>
<protein>
    <submittedName>
        <fullName evidence="10">ABC-type multidrug transport system fused ATPase/permease subunit</fullName>
    </submittedName>
</protein>
<dbReference type="SUPFAM" id="SSF52540">
    <property type="entry name" value="P-loop containing nucleoside triphosphate hydrolases"/>
    <property type="match status" value="1"/>
</dbReference>
<evidence type="ECO:0000256" key="1">
    <source>
        <dbReference type="ARBA" id="ARBA00004651"/>
    </source>
</evidence>
<dbReference type="Pfam" id="PF00664">
    <property type="entry name" value="ABC_membrane"/>
    <property type="match status" value="1"/>
</dbReference>
<dbReference type="CDD" id="cd03228">
    <property type="entry name" value="ABCC_MRP_Like"/>
    <property type="match status" value="1"/>
</dbReference>
<dbReference type="Proteomes" id="UP001223079">
    <property type="component" value="Unassembled WGS sequence"/>
</dbReference>
<dbReference type="PROSITE" id="PS00211">
    <property type="entry name" value="ABC_TRANSPORTER_1"/>
    <property type="match status" value="1"/>
</dbReference>
<evidence type="ECO:0000256" key="2">
    <source>
        <dbReference type="ARBA" id="ARBA00022692"/>
    </source>
</evidence>
<evidence type="ECO:0000313" key="11">
    <source>
        <dbReference type="Proteomes" id="UP001223079"/>
    </source>
</evidence>
<dbReference type="Gene3D" id="3.40.50.300">
    <property type="entry name" value="P-loop containing nucleotide triphosphate hydrolases"/>
    <property type="match status" value="1"/>
</dbReference>
<dbReference type="InterPro" id="IPR003439">
    <property type="entry name" value="ABC_transporter-like_ATP-bd"/>
</dbReference>
<evidence type="ECO:0000313" key="10">
    <source>
        <dbReference type="EMBL" id="MDQ0223463.1"/>
    </source>
</evidence>
<evidence type="ECO:0000259" key="8">
    <source>
        <dbReference type="PROSITE" id="PS50893"/>
    </source>
</evidence>
<accession>A0ABT9YTZ6</accession>
<evidence type="ECO:0000256" key="4">
    <source>
        <dbReference type="ARBA" id="ARBA00022840"/>
    </source>
</evidence>
<dbReference type="InterPro" id="IPR027417">
    <property type="entry name" value="P-loop_NTPase"/>
</dbReference>
<evidence type="ECO:0000259" key="9">
    <source>
        <dbReference type="PROSITE" id="PS50929"/>
    </source>
</evidence>
<dbReference type="SUPFAM" id="SSF90123">
    <property type="entry name" value="ABC transporter transmembrane region"/>
    <property type="match status" value="1"/>
</dbReference>
<comment type="caution">
    <text evidence="10">The sequence shown here is derived from an EMBL/GenBank/DDBJ whole genome shotgun (WGS) entry which is preliminary data.</text>
</comment>
<dbReference type="EMBL" id="JAUSTM010000030">
    <property type="protein sequence ID" value="MDQ0223463.1"/>
    <property type="molecule type" value="Genomic_DNA"/>
</dbReference>
<keyword evidence="2 7" id="KW-0812">Transmembrane</keyword>
<dbReference type="PROSITE" id="PS50929">
    <property type="entry name" value="ABC_TM1F"/>
    <property type="match status" value="1"/>
</dbReference>
<name>A0ABT9YTZ6_9STRE</name>
<dbReference type="InterPro" id="IPR003593">
    <property type="entry name" value="AAA+_ATPase"/>
</dbReference>
<keyword evidence="11" id="KW-1185">Reference proteome</keyword>
<gene>
    <name evidence="10" type="ORF">J2S23_002039</name>
</gene>
<evidence type="ECO:0000256" key="6">
    <source>
        <dbReference type="ARBA" id="ARBA00023136"/>
    </source>
</evidence>
<feature type="transmembrane region" description="Helical" evidence="7">
    <location>
        <begin position="131"/>
        <end position="148"/>
    </location>
</feature>
<dbReference type="InterPro" id="IPR039421">
    <property type="entry name" value="Type_1_exporter"/>
</dbReference>
<feature type="domain" description="ABC transmembrane type-1" evidence="9">
    <location>
        <begin position="18"/>
        <end position="298"/>
    </location>
</feature>
<dbReference type="PANTHER" id="PTHR24221:SF654">
    <property type="entry name" value="ATP-BINDING CASSETTE SUB-FAMILY B MEMBER 6"/>
    <property type="match status" value="1"/>
</dbReference>
<feature type="transmembrane region" description="Helical" evidence="7">
    <location>
        <begin position="239"/>
        <end position="261"/>
    </location>
</feature>
<sequence>MRNKLFIEIIKSNIKHTFLAITTQVLFALSVTLVSYSLSIMFDAYSKDKTDFYQSIIFVVIIVMITTMLSFISEYFKAKYIRKTNESLKEKITENTIEKSYSLIVTKDIGKSISWFINDADQIESQAFTNFLDFIFGITIVLSAFFYILKLHWILALTSILFLVVSLIIPRITQKYIKLAQEKYTIENEKYTESVRDNIEGLGVYFTGNALSMFHSKMYDSIVLREKQYFNFSITKAKIGGVMLFVSLLSQIGLVVISLYISSLGLTATGSVLSIASLAGNLFNGVQSLTGTLATFKGVEVLLDKFQSSKVDKQQLINNLTVISIDSVDLEYSENTIFKNFSFEFNKGKKYAIVGASGSGKTTLLKLILGLVSPESGQVKINEYDIREVNLEQFYQNISYIDQSIYLINGTIRDNITLGQFISEEKMDDILNKVQLKSFIEKQPLGLDTLLESNGRSISGGEKQRIALARALVKNVDFVLIDESTSQLDKEIRDSIEETILSFDNLGLIYVSHNTDTEMLNKFDEIIDSQSFR</sequence>
<comment type="subcellular location">
    <subcellularLocation>
        <location evidence="1">Cell membrane</location>
        <topology evidence="1">Multi-pass membrane protein</topology>
    </subcellularLocation>
</comment>
<keyword evidence="5 7" id="KW-1133">Transmembrane helix</keyword>
<organism evidence="10 11">
    <name type="scientific">Streptococcus moroccensis</name>
    <dbReference type="NCBI Taxonomy" id="1451356"/>
    <lineage>
        <taxon>Bacteria</taxon>
        <taxon>Bacillati</taxon>
        <taxon>Bacillota</taxon>
        <taxon>Bacilli</taxon>
        <taxon>Lactobacillales</taxon>
        <taxon>Streptococcaceae</taxon>
        <taxon>Streptococcus</taxon>
    </lineage>
</organism>